<sequence>MSDVSGEDDHLEQAEHRPGQTGHRAEPSGGAAPRHHRAVLFRHGHRREARLNLLSRLAWRDMTQHRYRSMVIVMLIALPVIFVTAMGTALEAQYLTPNDQIRDILGDADFIVERIDNWDGHCRQDGLSRRSCGDSAVDSTPAELETEQSKALEKLTLDNHELHRMRTARQPLRWGQTWVNVRVYGIDLTGMLNRHLVIPNAPMPAAGEMWASATTAKQFNWQVGTKVSMDGRQYLLTGLVRSSKTWEPEVWVRPESSLVVSDTFPSYFVRGPQLTAAQVDHLNDMGLAVVSRAALSGDYSIEVRTQLLAQILTGGALVALISATVAASAFVICAQRQRQTLSILGTTGAVERQLVGIVLQQGLVLGLTGSILGAVLGCGGANFVIWLQNLNSLDYPVPMSFRWRYALCAIVMGLVSSLMASWLPARQVASTNPLLGVRDVLRPPRRLGGRWIILILSLLAFAVMIVVPHTTAAGHSVTQLADSEVLLPVLLSVMLLYPAILMTIPWVLHWSVGKFPKRRVYATLALRDMDRNRERASACVAASMAVMTLFSSVLTIGGFVDRLDVDHYTPRLPRNVAVLESTVAPGRPVPEVVRTQQIAVVQATVGPVDHVTEELIKQPGCRRRSGCDILTAQVSNVGVRPASEESHTGLREVTGSQLPVVVDDGSLYKVITGHEPDAAVLDALHRGPVVLNHDQLEDGKLTIGMFSEAATQLSQVRQVDAFRAPFHTEATQVPVLIGRDAAARLLGVADQDVQTSEGDIWARTSHGISAHDRRAISRSLTAASGPTSTLVLDSGPSRMGRTIVNRGTGIAIVMLMAIGMLTTVLTLADSRSQRETLSSIGASRESMRRMTAIQTLVSTFVGHVAGALVGAVPPIIALSLLRRHATLTWVPWGQLAGLVFGVPIVLGGMVYLTVRSVPEWRRRVM</sequence>
<reference evidence="1 2" key="1">
    <citation type="journal article" date="2013" name="BMC Genomics">
        <title>Comparative genomics reveals distinct host-interacting traits of three major human-associated propionibacteria.</title>
        <authorList>
            <person name="Mak T.N."/>
            <person name="Schmid M."/>
            <person name="Brzuszkiewicz E."/>
            <person name="Zeng G."/>
            <person name="Meyer R."/>
            <person name="Sfanos K.S."/>
            <person name="Brinkmann V."/>
            <person name="Meyer T.F."/>
            <person name="Bruggemann H."/>
        </authorList>
    </citation>
    <scope>NUCLEOTIDE SEQUENCE [LARGE SCALE GENOMIC DNA]</scope>
    <source>
        <strain evidence="1 2">TM11</strain>
    </source>
</reference>
<keyword evidence="2" id="KW-1185">Reference proteome</keyword>
<accession>A0ACB4UMY6</accession>
<organism evidence="1 2">
    <name type="scientific">Cutibacterium granulosum TM11</name>
    <dbReference type="NCBI Taxonomy" id="1292373"/>
    <lineage>
        <taxon>Bacteria</taxon>
        <taxon>Bacillati</taxon>
        <taxon>Actinomycetota</taxon>
        <taxon>Actinomycetes</taxon>
        <taxon>Propionibacteriales</taxon>
        <taxon>Propionibacteriaceae</taxon>
        <taxon>Cutibacterium</taxon>
    </lineage>
</organism>
<dbReference type="Proteomes" id="UP000053711">
    <property type="component" value="Unassembled WGS sequence"/>
</dbReference>
<name>A0ACB4UMY6_9ACTN</name>
<protein>
    <submittedName>
        <fullName evidence="1">Efflux ABC transporter permease</fullName>
    </submittedName>
</protein>
<gene>
    <name evidence="1" type="ORF">H640_06452</name>
</gene>
<evidence type="ECO:0000313" key="2">
    <source>
        <dbReference type="Proteomes" id="UP000053711"/>
    </source>
</evidence>
<proteinExistence type="predicted"/>
<comment type="caution">
    <text evidence="1">The sequence shown here is derived from an EMBL/GenBank/DDBJ whole genome shotgun (WGS) entry which is preliminary data.</text>
</comment>
<dbReference type="EMBL" id="AOST01000057">
    <property type="protein sequence ID" value="ERF64994.1"/>
    <property type="molecule type" value="Genomic_DNA"/>
</dbReference>
<evidence type="ECO:0000313" key="1">
    <source>
        <dbReference type="EMBL" id="ERF64994.1"/>
    </source>
</evidence>